<dbReference type="PANTHER" id="PTHR34477:SF5">
    <property type="entry name" value="BSL5627 PROTEIN"/>
    <property type="match status" value="1"/>
</dbReference>
<dbReference type="GO" id="GO:0004519">
    <property type="term" value="F:endonuclease activity"/>
    <property type="evidence" value="ECO:0007669"/>
    <property type="project" value="UniProtKB-KW"/>
</dbReference>
<keyword evidence="3" id="KW-0540">Nuclease</keyword>
<keyword evidence="4" id="KW-1185">Reference proteome</keyword>
<dbReference type="SUPFAM" id="SSF82771">
    <property type="entry name" value="GIY-YIG endonuclease"/>
    <property type="match status" value="1"/>
</dbReference>
<dbReference type="InterPro" id="IPR035901">
    <property type="entry name" value="GIY-YIG_endonuc_sf"/>
</dbReference>
<organism evidence="3 4">
    <name type="scientific">Spirosoma pollinicola</name>
    <dbReference type="NCBI Taxonomy" id="2057025"/>
    <lineage>
        <taxon>Bacteria</taxon>
        <taxon>Pseudomonadati</taxon>
        <taxon>Bacteroidota</taxon>
        <taxon>Cytophagia</taxon>
        <taxon>Cytophagales</taxon>
        <taxon>Cytophagaceae</taxon>
        <taxon>Spirosoma</taxon>
    </lineage>
</organism>
<dbReference type="CDD" id="cd10448">
    <property type="entry name" value="GIY-YIG_unchar_3"/>
    <property type="match status" value="1"/>
</dbReference>
<dbReference type="AlphaFoldDB" id="A0A2K8Z1D1"/>
<dbReference type="PANTHER" id="PTHR34477">
    <property type="entry name" value="UPF0213 PROTEIN YHBQ"/>
    <property type="match status" value="1"/>
</dbReference>
<evidence type="ECO:0000259" key="2">
    <source>
        <dbReference type="PROSITE" id="PS50164"/>
    </source>
</evidence>
<dbReference type="RefSeq" id="WP_100989705.1">
    <property type="nucleotide sequence ID" value="NZ_CP025096.1"/>
</dbReference>
<gene>
    <name evidence="3" type="ORF">CWM47_18480</name>
</gene>
<dbReference type="InterPro" id="IPR000305">
    <property type="entry name" value="GIY-YIG_endonuc"/>
</dbReference>
<feature type="domain" description="GIY-YIG" evidence="2">
    <location>
        <begin position="4"/>
        <end position="82"/>
    </location>
</feature>
<protein>
    <submittedName>
        <fullName evidence="3">Endonuclease</fullName>
    </submittedName>
</protein>
<comment type="similarity">
    <text evidence="1">Belongs to the UPF0213 family.</text>
</comment>
<dbReference type="PROSITE" id="PS50164">
    <property type="entry name" value="GIY_YIG"/>
    <property type="match status" value="1"/>
</dbReference>
<evidence type="ECO:0000313" key="4">
    <source>
        <dbReference type="Proteomes" id="UP000232883"/>
    </source>
</evidence>
<dbReference type="EMBL" id="CP025096">
    <property type="protein sequence ID" value="AUD03638.1"/>
    <property type="molecule type" value="Genomic_DNA"/>
</dbReference>
<dbReference type="Gene3D" id="3.40.1440.10">
    <property type="entry name" value="GIY-YIG endonuclease"/>
    <property type="match status" value="1"/>
</dbReference>
<dbReference type="InterPro" id="IPR050190">
    <property type="entry name" value="UPF0213_domain"/>
</dbReference>
<dbReference type="KEGG" id="spir:CWM47_18480"/>
<sequence length="100" mass="12223">MREYAFYVYIVTNPEKTVLYTGMTNDLIRRLQEHYESRGQPEKFAGKYYCHQLIYWEQHQYVLNAIAREKEIKGWRREKKVELINSINPEWCFLNDEIQG</sequence>
<keyword evidence="3" id="KW-0255">Endonuclease</keyword>
<dbReference type="Proteomes" id="UP000232883">
    <property type="component" value="Chromosome"/>
</dbReference>
<dbReference type="Pfam" id="PF01541">
    <property type="entry name" value="GIY-YIG"/>
    <property type="match status" value="1"/>
</dbReference>
<name>A0A2K8Z1D1_9BACT</name>
<evidence type="ECO:0000256" key="1">
    <source>
        <dbReference type="ARBA" id="ARBA00007435"/>
    </source>
</evidence>
<keyword evidence="3" id="KW-0378">Hydrolase</keyword>
<reference evidence="3 4" key="1">
    <citation type="submission" date="2017-11" db="EMBL/GenBank/DDBJ databases">
        <title>Taxonomic description and genome sequences of Spirosoma HA7 sp. nov., isolated from pollen microhabitat of Corylus avellana.</title>
        <authorList>
            <person name="Ambika Manirajan B."/>
            <person name="Suarez C."/>
            <person name="Ratering S."/>
            <person name="Geissler-Plaum R."/>
            <person name="Cardinale M."/>
            <person name="Sylvia S."/>
        </authorList>
    </citation>
    <scope>NUCLEOTIDE SEQUENCE [LARGE SCALE GENOMIC DNA]</scope>
    <source>
        <strain evidence="3 4">HA7</strain>
    </source>
</reference>
<evidence type="ECO:0000313" key="3">
    <source>
        <dbReference type="EMBL" id="AUD03638.1"/>
    </source>
</evidence>
<dbReference type="OrthoDB" id="1495241at2"/>
<proteinExistence type="inferred from homology"/>
<accession>A0A2K8Z1D1</accession>